<sequence>MKLMHISDLHIGKRLNEVNLLDDQAYILGEIISMAVKIKPEGILIAGDVYDKSMPSAEAVKLFDVFLSQIAELDIPCFVISGNHDSAERIAFGASIMSKKGVYMSKVFDGQINPVVLSDDYGDVNVFMLPFLKPVHVKQLYQDVEIESYQDALDCVIKHMDIDTTERNILVMHQFITAMNTEVERSDSESISVGGSDNIDVSVFEAFDYVALGHIHKPQRIGRDTVRYSGSPLKYSFSEVQHVKSVTVIELKEKGDIIIETLPLIPRRDLRKIKGTIEALLTYENYKDTQLDDYIHVTLTDEEEILDAIGRMRQIYPNIMMIEFENNRNQTVNSRTGAESLDDKTDLELFAEFYALQNNEALSDEKLAIVSELLEKIGGDLR</sequence>
<dbReference type="NCBIfam" id="TIGR00619">
    <property type="entry name" value="sbcd"/>
    <property type="match status" value="1"/>
</dbReference>
<keyword evidence="11" id="KW-1185">Reference proteome</keyword>
<dbReference type="GO" id="GO:0004527">
    <property type="term" value="F:exonuclease activity"/>
    <property type="evidence" value="ECO:0007669"/>
    <property type="project" value="UniProtKB-KW"/>
</dbReference>
<evidence type="ECO:0000313" key="10">
    <source>
        <dbReference type="EMBL" id="MDH8677183.1"/>
    </source>
</evidence>
<evidence type="ECO:0000256" key="1">
    <source>
        <dbReference type="ARBA" id="ARBA00010555"/>
    </source>
</evidence>
<evidence type="ECO:0000259" key="9">
    <source>
        <dbReference type="Pfam" id="PF12320"/>
    </source>
</evidence>
<keyword evidence="4 7" id="KW-0540">Nuclease</keyword>
<dbReference type="InterPro" id="IPR050535">
    <property type="entry name" value="DNA_Repair-Maintenance_Comp"/>
</dbReference>
<keyword evidence="7" id="KW-0255">Endonuclease</keyword>
<comment type="caution">
    <text evidence="10">The sequence shown here is derived from an EMBL/GenBank/DDBJ whole genome shotgun (WGS) entry which is preliminary data.</text>
</comment>
<evidence type="ECO:0000256" key="4">
    <source>
        <dbReference type="ARBA" id="ARBA00022722"/>
    </source>
</evidence>
<dbReference type="InterPro" id="IPR026843">
    <property type="entry name" value="SbcD_C"/>
</dbReference>
<evidence type="ECO:0000256" key="6">
    <source>
        <dbReference type="ARBA" id="ARBA00022839"/>
    </source>
</evidence>
<dbReference type="InterPro" id="IPR004843">
    <property type="entry name" value="Calcineurin-like_PHP"/>
</dbReference>
<evidence type="ECO:0000256" key="7">
    <source>
        <dbReference type="RuleBase" id="RU363069"/>
    </source>
</evidence>
<dbReference type="Gene3D" id="3.60.21.10">
    <property type="match status" value="1"/>
</dbReference>
<dbReference type="Proteomes" id="UP001158045">
    <property type="component" value="Unassembled WGS sequence"/>
</dbReference>
<dbReference type="EMBL" id="JARYZI010000002">
    <property type="protein sequence ID" value="MDH8677183.1"/>
    <property type="molecule type" value="Genomic_DNA"/>
</dbReference>
<evidence type="ECO:0000256" key="3">
    <source>
        <dbReference type="ARBA" id="ARBA00013365"/>
    </source>
</evidence>
<feature type="domain" description="Nuclease SbcCD subunit D C-terminal" evidence="9">
    <location>
        <begin position="267"/>
        <end position="357"/>
    </location>
</feature>
<dbReference type="CDD" id="cd00840">
    <property type="entry name" value="MPP_Mre11_N"/>
    <property type="match status" value="1"/>
</dbReference>
<dbReference type="PANTHER" id="PTHR30337">
    <property type="entry name" value="COMPONENT OF ATP-DEPENDENT DSDNA EXONUCLEASE"/>
    <property type="match status" value="1"/>
</dbReference>
<keyword evidence="7" id="KW-0235">DNA replication</keyword>
<keyword evidence="6 7" id="KW-0269">Exonuclease</keyword>
<dbReference type="InterPro" id="IPR004593">
    <property type="entry name" value="SbcD"/>
</dbReference>
<name>A0ABT6N9T3_9FIRM</name>
<comment type="subunit">
    <text evidence="2 7">Heterodimer of SbcC and SbcD.</text>
</comment>
<evidence type="ECO:0000259" key="8">
    <source>
        <dbReference type="Pfam" id="PF00149"/>
    </source>
</evidence>
<evidence type="ECO:0000256" key="5">
    <source>
        <dbReference type="ARBA" id="ARBA00022801"/>
    </source>
</evidence>
<keyword evidence="5 7" id="KW-0378">Hydrolase</keyword>
<accession>A0ABT6N9T3</accession>
<keyword evidence="7" id="KW-0233">DNA recombination</keyword>
<protein>
    <recommendedName>
        <fullName evidence="3 7">Nuclease SbcCD subunit D</fullName>
    </recommendedName>
</protein>
<comment type="function">
    <text evidence="7">SbcCD cleaves DNA hairpin structures. These structures can inhibit DNA replication and are intermediates in certain DNA recombination reactions. The complex acts as a 3'-&gt;5' double strand exonuclease that can open hairpins. It also has a 5' single-strand endonuclease activity.</text>
</comment>
<organism evidence="10 11">
    <name type="scientific">Fusibacter bizertensis</name>
    <dbReference type="NCBI Taxonomy" id="1488331"/>
    <lineage>
        <taxon>Bacteria</taxon>
        <taxon>Bacillati</taxon>
        <taxon>Bacillota</taxon>
        <taxon>Clostridia</taxon>
        <taxon>Eubacteriales</taxon>
        <taxon>Eubacteriales Family XII. Incertae Sedis</taxon>
        <taxon>Fusibacter</taxon>
    </lineage>
</organism>
<evidence type="ECO:0000313" key="11">
    <source>
        <dbReference type="Proteomes" id="UP001158045"/>
    </source>
</evidence>
<dbReference type="SUPFAM" id="SSF56300">
    <property type="entry name" value="Metallo-dependent phosphatases"/>
    <property type="match status" value="1"/>
</dbReference>
<dbReference type="Pfam" id="PF00149">
    <property type="entry name" value="Metallophos"/>
    <property type="match status" value="1"/>
</dbReference>
<gene>
    <name evidence="7" type="primary">sbcD</name>
    <name evidence="10" type="ORF">QE109_03430</name>
</gene>
<dbReference type="InterPro" id="IPR041796">
    <property type="entry name" value="Mre11_N"/>
</dbReference>
<comment type="similarity">
    <text evidence="1 7">Belongs to the SbcD family.</text>
</comment>
<proteinExistence type="inferred from homology"/>
<dbReference type="PANTHER" id="PTHR30337:SF0">
    <property type="entry name" value="NUCLEASE SBCCD SUBUNIT D"/>
    <property type="match status" value="1"/>
</dbReference>
<dbReference type="Pfam" id="PF12320">
    <property type="entry name" value="SbcD_C"/>
    <property type="match status" value="1"/>
</dbReference>
<reference evidence="10 11" key="1">
    <citation type="submission" date="2023-04" db="EMBL/GenBank/DDBJ databases">
        <title>Fusibacter bizertensis strain WBS, isolated from littoral bottom sediments of the Arctic seas - biochemical and genomic analysis.</title>
        <authorList>
            <person name="Brioukhanov A.L."/>
        </authorList>
    </citation>
    <scope>NUCLEOTIDE SEQUENCE [LARGE SCALE GENOMIC DNA]</scope>
    <source>
        <strain evidence="10 11">WBS</strain>
    </source>
</reference>
<feature type="domain" description="Calcineurin-like phosphoesterase" evidence="8">
    <location>
        <begin position="1"/>
        <end position="218"/>
    </location>
</feature>
<evidence type="ECO:0000256" key="2">
    <source>
        <dbReference type="ARBA" id="ARBA00011322"/>
    </source>
</evidence>
<dbReference type="InterPro" id="IPR029052">
    <property type="entry name" value="Metallo-depent_PP-like"/>
</dbReference>
<dbReference type="RefSeq" id="WP_281092997.1">
    <property type="nucleotide sequence ID" value="NZ_JARYZI010000002.1"/>
</dbReference>